<dbReference type="Gene3D" id="1.10.10.10">
    <property type="entry name" value="Winged helix-like DNA-binding domain superfamily/Winged helix DNA-binding domain"/>
    <property type="match status" value="1"/>
</dbReference>
<evidence type="ECO:0000313" key="2">
    <source>
        <dbReference type="EMBL" id="MBU9699026.1"/>
    </source>
</evidence>
<sequence>MGNPAHPTDAAIANALLDLALRRGRDKTFCPSEAARTLSPDWRPLMPRIRAVAATHPDLQAVQKGHPVDPATTRGPIRLRLRQS</sequence>
<dbReference type="InterPro" id="IPR021660">
    <property type="entry name" value="DUF3253"/>
</dbReference>
<comment type="caution">
    <text evidence="2">The sequence shown here is derived from an EMBL/GenBank/DDBJ whole genome shotgun (WGS) entry which is preliminary data.</text>
</comment>
<dbReference type="RefSeq" id="WP_161763132.1">
    <property type="nucleotide sequence ID" value="NZ_JAAATX020000010.1"/>
</dbReference>
<dbReference type="InterPro" id="IPR036390">
    <property type="entry name" value="WH_DNA-bd_sf"/>
</dbReference>
<dbReference type="EMBL" id="JAAATX020000010">
    <property type="protein sequence ID" value="MBU9699026.1"/>
    <property type="molecule type" value="Genomic_DNA"/>
</dbReference>
<dbReference type="InterPro" id="IPR036388">
    <property type="entry name" value="WH-like_DNA-bd_sf"/>
</dbReference>
<protein>
    <submittedName>
        <fullName evidence="2">DUF3253 domain-containing protein</fullName>
    </submittedName>
</protein>
<dbReference type="Proteomes" id="UP000731907">
    <property type="component" value="Unassembled WGS sequence"/>
</dbReference>
<evidence type="ECO:0000313" key="3">
    <source>
        <dbReference type="Proteomes" id="UP000731907"/>
    </source>
</evidence>
<keyword evidence="3" id="KW-1185">Reference proteome</keyword>
<gene>
    <name evidence="2" type="ORF">GU927_014340</name>
</gene>
<dbReference type="Pfam" id="PF11625">
    <property type="entry name" value="DUF3253"/>
    <property type="match status" value="1"/>
</dbReference>
<organism evidence="2 3">
    <name type="scientific">Paragemmobacter amnigenus</name>
    <dbReference type="NCBI Taxonomy" id="2852097"/>
    <lineage>
        <taxon>Bacteria</taxon>
        <taxon>Pseudomonadati</taxon>
        <taxon>Pseudomonadota</taxon>
        <taxon>Alphaproteobacteria</taxon>
        <taxon>Rhodobacterales</taxon>
        <taxon>Paracoccaceae</taxon>
        <taxon>Paragemmobacter</taxon>
    </lineage>
</organism>
<evidence type="ECO:0000256" key="1">
    <source>
        <dbReference type="SAM" id="MobiDB-lite"/>
    </source>
</evidence>
<name>A0ABS6J5H9_9RHOB</name>
<feature type="region of interest" description="Disordered" evidence="1">
    <location>
        <begin position="63"/>
        <end position="84"/>
    </location>
</feature>
<dbReference type="SUPFAM" id="SSF46785">
    <property type="entry name" value="Winged helix' DNA-binding domain"/>
    <property type="match status" value="1"/>
</dbReference>
<proteinExistence type="predicted"/>
<accession>A0ABS6J5H9</accession>
<reference evidence="2 3" key="1">
    <citation type="submission" date="2021-06" db="EMBL/GenBank/DDBJ databases">
        <title>Rhodobacteraceae bacterium strain HSP-20.</title>
        <authorList>
            <person name="Chen W.-M."/>
        </authorList>
    </citation>
    <scope>NUCLEOTIDE SEQUENCE [LARGE SCALE GENOMIC DNA]</scope>
    <source>
        <strain evidence="2 3">HSP-20</strain>
    </source>
</reference>